<evidence type="ECO:0000256" key="1">
    <source>
        <dbReference type="ARBA" id="ARBA00006734"/>
    </source>
</evidence>
<keyword evidence="4" id="KW-0677">Repeat</keyword>
<evidence type="ECO:0008006" key="7">
    <source>
        <dbReference type="Google" id="ProtNLM"/>
    </source>
</evidence>
<dbReference type="Proteomes" id="UP000481861">
    <property type="component" value="Unassembled WGS sequence"/>
</dbReference>
<comment type="caution">
    <text evidence="5">The sequence shown here is derived from an EMBL/GenBank/DDBJ whole genome shotgun (WGS) entry which is preliminary data.</text>
</comment>
<evidence type="ECO:0000256" key="2">
    <source>
        <dbReference type="ARBA" id="ARBA00022602"/>
    </source>
</evidence>
<dbReference type="PANTHER" id="PTHR11129">
    <property type="entry name" value="PROTEIN FARNESYLTRANSFERASE ALPHA SUBUNIT/RAB GERANYLGERANYL TRANSFERASE ALPHA SUBUNIT"/>
    <property type="match status" value="1"/>
</dbReference>
<evidence type="ECO:0000313" key="5">
    <source>
        <dbReference type="EMBL" id="KAF2872334.1"/>
    </source>
</evidence>
<dbReference type="GO" id="GO:0008318">
    <property type="term" value="F:protein prenyltransferase activity"/>
    <property type="evidence" value="ECO:0007669"/>
    <property type="project" value="InterPro"/>
</dbReference>
<sequence length="349" mass="39738">YMNKSAYEALNGFFTEREDEVVEIEVLPPAIQPPDGVLMKNGLNLGVPKRTLALAFVEARQRFFASLKLDGQASKTCLEASRVILLFDPEHLTAANFRKRRLLCLKDRVKDGSGIAEHEEYSKSLTREIVFLDTILNSPLHRQSKSPTLWYHRAWLQDLLVPTSLTSSPEDRFLSVRTELNAVMKAGEQHPKNYYAWQYARRLFTRTDNAHHHSFLVASAFSVKAWCCKHPSDISGWAFLIFLLPKLQSVTTRMTVVKQVLEFATSLHFDKESLWAYLRTVLADATLEAERGVAVSLLRDYQKESTSTGAETSSNIRIAQTLRWIEIYSVPPYEPGPISSSQHGRQMYT</sequence>
<proteinExistence type="inferred from homology"/>
<comment type="similarity">
    <text evidence="1">Belongs to the protein prenyltransferase subunit alpha family.</text>
</comment>
<keyword evidence="6" id="KW-1185">Reference proteome</keyword>
<feature type="non-terminal residue" evidence="5">
    <location>
        <position position="1"/>
    </location>
</feature>
<keyword evidence="3" id="KW-0808">Transferase</keyword>
<keyword evidence="2" id="KW-0637">Prenyltransferase</keyword>
<dbReference type="Pfam" id="PF01239">
    <property type="entry name" value="PPTA"/>
    <property type="match status" value="1"/>
</dbReference>
<name>A0A7C8I724_9PLEO</name>
<evidence type="ECO:0000256" key="3">
    <source>
        <dbReference type="ARBA" id="ARBA00022679"/>
    </source>
</evidence>
<dbReference type="OrthoDB" id="5358702at2759"/>
<dbReference type="EMBL" id="JAADJZ010000009">
    <property type="protein sequence ID" value="KAF2872334.1"/>
    <property type="molecule type" value="Genomic_DNA"/>
</dbReference>
<dbReference type="Gene3D" id="1.25.40.120">
    <property type="entry name" value="Protein prenylyltransferase"/>
    <property type="match status" value="1"/>
</dbReference>
<dbReference type="SUPFAM" id="SSF48439">
    <property type="entry name" value="Protein prenylyltransferase"/>
    <property type="match status" value="1"/>
</dbReference>
<reference evidence="5 6" key="1">
    <citation type="submission" date="2020-01" db="EMBL/GenBank/DDBJ databases">
        <authorList>
            <consortium name="DOE Joint Genome Institute"/>
            <person name="Haridas S."/>
            <person name="Albert R."/>
            <person name="Binder M."/>
            <person name="Bloem J."/>
            <person name="Labutti K."/>
            <person name="Salamov A."/>
            <person name="Andreopoulos B."/>
            <person name="Baker S.E."/>
            <person name="Barry K."/>
            <person name="Bills G."/>
            <person name="Bluhm B.H."/>
            <person name="Cannon C."/>
            <person name="Castanera R."/>
            <person name="Culley D.E."/>
            <person name="Daum C."/>
            <person name="Ezra D."/>
            <person name="Gonzalez J.B."/>
            <person name="Henrissat B."/>
            <person name="Kuo A."/>
            <person name="Liang C."/>
            <person name="Lipzen A."/>
            <person name="Lutzoni F."/>
            <person name="Magnuson J."/>
            <person name="Mondo S."/>
            <person name="Nolan M."/>
            <person name="Ohm R."/>
            <person name="Pangilinan J."/>
            <person name="Park H.-J.H."/>
            <person name="Ramirez L."/>
            <person name="Alfaro M."/>
            <person name="Sun H."/>
            <person name="Tritt A."/>
            <person name="Yoshinaga Y."/>
            <person name="Zwiers L.-H.L."/>
            <person name="Turgeon B.G."/>
            <person name="Goodwin S.B."/>
            <person name="Spatafora J.W."/>
            <person name="Crous P.W."/>
            <person name="Grigoriev I.V."/>
        </authorList>
    </citation>
    <scope>NUCLEOTIDE SEQUENCE [LARGE SCALE GENOMIC DNA]</scope>
    <source>
        <strain evidence="5 6">CBS 611.86</strain>
    </source>
</reference>
<evidence type="ECO:0000313" key="6">
    <source>
        <dbReference type="Proteomes" id="UP000481861"/>
    </source>
</evidence>
<dbReference type="GO" id="GO:0005737">
    <property type="term" value="C:cytoplasm"/>
    <property type="evidence" value="ECO:0007669"/>
    <property type="project" value="TreeGrafter"/>
</dbReference>
<protein>
    <recommendedName>
        <fullName evidence="7">Protein prenylyltransferase</fullName>
    </recommendedName>
</protein>
<evidence type="ECO:0000256" key="4">
    <source>
        <dbReference type="ARBA" id="ARBA00022737"/>
    </source>
</evidence>
<dbReference type="AlphaFoldDB" id="A0A7C8I724"/>
<accession>A0A7C8I724</accession>
<dbReference type="PANTHER" id="PTHR11129:SF3">
    <property type="entry name" value="PROTEIN PRENYLTRANSFERASE ALPHA SUBUNIT REPEAT-CONTAINING PROTEIN 1"/>
    <property type="match status" value="1"/>
</dbReference>
<gene>
    <name evidence="5" type="ORF">BDV95DRAFT_492149</name>
</gene>
<organism evidence="5 6">
    <name type="scientific">Massariosphaeria phaeospora</name>
    <dbReference type="NCBI Taxonomy" id="100035"/>
    <lineage>
        <taxon>Eukaryota</taxon>
        <taxon>Fungi</taxon>
        <taxon>Dikarya</taxon>
        <taxon>Ascomycota</taxon>
        <taxon>Pezizomycotina</taxon>
        <taxon>Dothideomycetes</taxon>
        <taxon>Pleosporomycetidae</taxon>
        <taxon>Pleosporales</taxon>
        <taxon>Pleosporales incertae sedis</taxon>
        <taxon>Massariosphaeria</taxon>
    </lineage>
</organism>
<dbReference type="InterPro" id="IPR002088">
    <property type="entry name" value="Prenyl_trans_a"/>
</dbReference>